<organism evidence="11">
    <name type="scientific">Trypanosoma brucei</name>
    <dbReference type="NCBI Taxonomy" id="5691"/>
    <lineage>
        <taxon>Eukaryota</taxon>
        <taxon>Discoba</taxon>
        <taxon>Euglenozoa</taxon>
        <taxon>Kinetoplastea</taxon>
        <taxon>Metakinetoplastina</taxon>
        <taxon>Trypanosomatida</taxon>
        <taxon>Trypanosomatidae</taxon>
        <taxon>Trypanosoma</taxon>
    </lineage>
</organism>
<dbReference type="AlphaFoldDB" id="A0A1J0R638"/>
<evidence type="ECO:0000256" key="4">
    <source>
        <dbReference type="ARBA" id="ARBA00022622"/>
    </source>
</evidence>
<keyword evidence="3" id="KW-1003">Cell membrane</keyword>
<dbReference type="InterPro" id="IPR019609">
    <property type="entry name" value="Variant_surf_glycoprt_trypan_C"/>
</dbReference>
<name>A0A1J0R638_9TRYP</name>
<evidence type="ECO:0000256" key="1">
    <source>
        <dbReference type="ARBA" id="ARBA00002523"/>
    </source>
</evidence>
<evidence type="ECO:0000256" key="7">
    <source>
        <dbReference type="ARBA" id="ARBA00023180"/>
    </source>
</evidence>
<feature type="domain" description="Trypanosome variant surface glycoprotein C-terminal" evidence="9">
    <location>
        <begin position="404"/>
        <end position="499"/>
    </location>
</feature>
<keyword evidence="7" id="KW-0325">Glycoprotein</keyword>
<sequence>MSTHNHVRKLLAGVHLIVTTVFHEKAAGNDNIADFAAVCGVVNLQQKKEAILKQPTLPSAETLLADLQKLNLSTATDSWFNDKDGEFRGGDKDPEGKKLKAWQDAAKAAVEGTQGQPNPFKRLPTSRERMRANAIIASLLTEAEAKVAAYNTKVAQITKTEQAAADKLDDAVFGPAKKAFDKEQYNINKHTSKGRTKICGAGTTGDDLAGEAAADALICMCTGNAGTPAGECYATKNKQVTNSGDQSTPAEEAWNDILTKCALLQQPQAVTAATIEAAAAAVISLIGALNTHATASHGRYTLGKSDDSSCDGTANDKYCISYKKQLSGTGGGIKWLASLNEAAAQFTKAQIAYTDALDLSRGLQQLSRQARDAYTTAAHDIANPLPITQPIQSQTTKLTKEEDCNRHKSSDKCATTCKWNENVTDPNKKCSLDTTKAAEQATQAAGTGEQKKEEKCKGKVEDVCKKEAGCKWESNACKDCSFLLKKKLALISSTFKSLVTF</sequence>
<evidence type="ECO:0000256" key="6">
    <source>
        <dbReference type="ARBA" id="ARBA00023136"/>
    </source>
</evidence>
<dbReference type="VEuPathDB" id="TriTrypDB:Tb927.11.18260"/>
<keyword evidence="8" id="KW-0449">Lipoprotein</keyword>
<dbReference type="SUPFAM" id="SSF118251">
    <property type="entry name" value="Variant surface glycoprotein MITAT 1.2, VSG 221, C-terminal domain"/>
    <property type="match status" value="1"/>
</dbReference>
<evidence type="ECO:0000256" key="3">
    <source>
        <dbReference type="ARBA" id="ARBA00022475"/>
    </source>
</evidence>
<accession>A0A1J0R638</accession>
<dbReference type="InterPro" id="IPR025932">
    <property type="entry name" value="Trypano_VSG_B_N_dom"/>
</dbReference>
<keyword evidence="6" id="KW-0472">Membrane</keyword>
<dbReference type="Pfam" id="PF13206">
    <property type="entry name" value="VSG_B"/>
    <property type="match status" value="1"/>
</dbReference>
<reference evidence="11" key="1">
    <citation type="submission" date="2016-08" db="EMBL/GenBank/DDBJ databases">
        <title>VSG repertoire of Trypanosoma brucei EATRO 1125.</title>
        <authorList>
            <person name="Cross G.A."/>
        </authorList>
    </citation>
    <scope>NUCLEOTIDE SEQUENCE</scope>
    <source>
        <strain evidence="11">EATRO 1125</strain>
    </source>
</reference>
<evidence type="ECO:0000256" key="5">
    <source>
        <dbReference type="ARBA" id="ARBA00022729"/>
    </source>
</evidence>
<feature type="domain" description="Trypanosome variant surface glycoprotein B-type N-terminal" evidence="10">
    <location>
        <begin position="23"/>
        <end position="356"/>
    </location>
</feature>
<evidence type="ECO:0000256" key="8">
    <source>
        <dbReference type="ARBA" id="ARBA00023288"/>
    </source>
</evidence>
<dbReference type="VEuPathDB" id="TriTrypDB:Tb427_000063300"/>
<dbReference type="EMBL" id="KX699295">
    <property type="protein sequence ID" value="APD73251.1"/>
    <property type="molecule type" value="Genomic_DNA"/>
</dbReference>
<dbReference type="InterPro" id="IPR027446">
    <property type="entry name" value="VSG_C_dom_sf"/>
</dbReference>
<dbReference type="VEuPathDB" id="TriTrypDB:Tb1125.Tb09.v4.0023"/>
<dbReference type="GO" id="GO:0005886">
    <property type="term" value="C:plasma membrane"/>
    <property type="evidence" value="ECO:0007669"/>
    <property type="project" value="UniProtKB-SubCell"/>
</dbReference>
<comment type="function">
    <text evidence="1">VSG forms a coat on the surface of the parasite. The trypanosome evades the immune response of the host by expressing a series of antigenically distinct VSGs from an estimated 1000 VSG genes.</text>
</comment>
<evidence type="ECO:0000259" key="9">
    <source>
        <dbReference type="Pfam" id="PF10659"/>
    </source>
</evidence>
<comment type="subcellular location">
    <subcellularLocation>
        <location evidence="2">Cell membrane</location>
        <topology evidence="2">Lipid-anchor</topology>
        <topology evidence="2">GPI-anchor</topology>
    </subcellularLocation>
</comment>
<keyword evidence="4" id="KW-0336">GPI-anchor</keyword>
<keyword evidence="5" id="KW-0732">Signal</keyword>
<dbReference type="Gene3D" id="3.30.1680.40">
    <property type="match status" value="1"/>
</dbReference>
<evidence type="ECO:0000259" key="10">
    <source>
        <dbReference type="Pfam" id="PF13206"/>
    </source>
</evidence>
<dbReference type="Pfam" id="PF10659">
    <property type="entry name" value="Trypan_glycop_C"/>
    <property type="match status" value="1"/>
</dbReference>
<protein>
    <submittedName>
        <fullName evidence="11">Variant surface glycoprotein 1125.491</fullName>
    </submittedName>
</protein>
<dbReference type="GO" id="GO:0098552">
    <property type="term" value="C:side of membrane"/>
    <property type="evidence" value="ECO:0007669"/>
    <property type="project" value="UniProtKB-KW"/>
</dbReference>
<evidence type="ECO:0000313" key="11">
    <source>
        <dbReference type="EMBL" id="APD73251.1"/>
    </source>
</evidence>
<proteinExistence type="predicted"/>
<evidence type="ECO:0000256" key="2">
    <source>
        <dbReference type="ARBA" id="ARBA00004609"/>
    </source>
</evidence>